<evidence type="ECO:0000256" key="6">
    <source>
        <dbReference type="ARBA" id="ARBA00022927"/>
    </source>
</evidence>
<organism evidence="9 10">
    <name type="scientific">Taphrina deformans (strain PYCC 5710 / ATCC 11124 / CBS 356.35 / IMI 108563 / JCM 9778 / NBRC 8474)</name>
    <name type="common">Peach leaf curl fungus</name>
    <name type="synonym">Lalaria deformans</name>
    <dbReference type="NCBI Taxonomy" id="1097556"/>
    <lineage>
        <taxon>Eukaryota</taxon>
        <taxon>Fungi</taxon>
        <taxon>Dikarya</taxon>
        <taxon>Ascomycota</taxon>
        <taxon>Taphrinomycotina</taxon>
        <taxon>Taphrinomycetes</taxon>
        <taxon>Taphrinales</taxon>
        <taxon>Taphrinaceae</taxon>
        <taxon>Taphrina</taxon>
    </lineage>
</organism>
<feature type="region of interest" description="Disordered" evidence="7">
    <location>
        <begin position="1"/>
        <end position="32"/>
    </location>
</feature>
<dbReference type="eggNOG" id="KOG2215">
    <property type="taxonomic scope" value="Eukaryota"/>
</dbReference>
<keyword evidence="10" id="KW-1185">Reference proteome</keyword>
<feature type="region of interest" description="Disordered" evidence="7">
    <location>
        <begin position="85"/>
        <end position="107"/>
    </location>
</feature>
<reference evidence="9 10" key="1">
    <citation type="journal article" date="2013" name="MBio">
        <title>Genome sequencing of the plant pathogen Taphrina deformans, the causal agent of peach leaf curl.</title>
        <authorList>
            <person name="Cisse O.H."/>
            <person name="Almeida J.M.G.C.F."/>
            <person name="Fonseca A."/>
            <person name="Kumar A.A."/>
            <person name="Salojaervi J."/>
            <person name="Overmyer K."/>
            <person name="Hauser P.M."/>
            <person name="Pagni M."/>
        </authorList>
    </citation>
    <scope>NUCLEOTIDE SEQUENCE [LARGE SCALE GENOMIC DNA]</scope>
    <source>
        <strain evidence="10">PYCC 5710 / ATCC 11124 / CBS 356.35 / IMI 108563 / JCM 9778 / NBRC 8474</strain>
    </source>
</reference>
<dbReference type="PANTHER" id="PTHR21426">
    <property type="entry name" value="EXOCYST COMPLEX COMPONENT 8"/>
    <property type="match status" value="1"/>
</dbReference>
<dbReference type="GO" id="GO:0030133">
    <property type="term" value="C:transport vesicle"/>
    <property type="evidence" value="ECO:0007669"/>
    <property type="project" value="UniProtKB-SubCell"/>
</dbReference>
<comment type="subcellular location">
    <subcellularLocation>
        <location evidence="1">Cytoplasmic vesicle</location>
        <location evidence="1">Secretory vesicle</location>
    </subcellularLocation>
</comment>
<dbReference type="Gene3D" id="1.20.58.1210">
    <property type="entry name" value="Exo84p, N-terminal helical domain"/>
    <property type="match status" value="1"/>
</dbReference>
<dbReference type="STRING" id="1097556.R4XKS6"/>
<feature type="domain" description="Exocyst component Exo84 C-terminal" evidence="8">
    <location>
        <begin position="412"/>
        <end position="612"/>
    </location>
</feature>
<dbReference type="Gene3D" id="1.20.58.1220">
    <property type="entry name" value="Exo84p, C-terminal helical domain"/>
    <property type="match status" value="1"/>
</dbReference>
<dbReference type="Pfam" id="PF25345">
    <property type="entry name" value="PH_EXO84"/>
    <property type="match status" value="1"/>
</dbReference>
<dbReference type="GO" id="GO:0015031">
    <property type="term" value="P:protein transport"/>
    <property type="evidence" value="ECO:0007669"/>
    <property type="project" value="UniProtKB-KW"/>
</dbReference>
<dbReference type="VEuPathDB" id="FungiDB:TAPDE_004257"/>
<evidence type="ECO:0000256" key="1">
    <source>
        <dbReference type="ARBA" id="ARBA00004398"/>
    </source>
</evidence>
<feature type="compositionally biased region" description="Polar residues" evidence="7">
    <location>
        <begin position="89"/>
        <end position="99"/>
    </location>
</feature>
<dbReference type="Pfam" id="PF16528">
    <property type="entry name" value="Exo84_C"/>
    <property type="match status" value="1"/>
</dbReference>
<evidence type="ECO:0000259" key="8">
    <source>
        <dbReference type="Pfam" id="PF16528"/>
    </source>
</evidence>
<keyword evidence="4" id="KW-0813">Transport</keyword>
<evidence type="ECO:0000313" key="9">
    <source>
        <dbReference type="EMBL" id="CCG83919.1"/>
    </source>
</evidence>
<dbReference type="SUPFAM" id="SSF74788">
    <property type="entry name" value="Cullin repeat-like"/>
    <property type="match status" value="1"/>
</dbReference>
<dbReference type="GO" id="GO:0006893">
    <property type="term" value="P:Golgi to plasma membrane transport"/>
    <property type="evidence" value="ECO:0007669"/>
    <property type="project" value="TreeGrafter"/>
</dbReference>
<evidence type="ECO:0000256" key="4">
    <source>
        <dbReference type="ARBA" id="ARBA00022448"/>
    </source>
</evidence>
<proteinExistence type="inferred from homology"/>
<name>R4XKS6_TAPDE</name>
<evidence type="ECO:0000313" key="10">
    <source>
        <dbReference type="Proteomes" id="UP000013776"/>
    </source>
</evidence>
<dbReference type="Pfam" id="PF08700">
    <property type="entry name" value="VPS51_Exo84_N"/>
    <property type="match status" value="1"/>
</dbReference>
<feature type="compositionally biased region" description="Polar residues" evidence="7">
    <location>
        <begin position="390"/>
        <end position="403"/>
    </location>
</feature>
<sequence>MSSAAGMLPTLRKKKTRKDLPRRISTYNGGPVEISAKDKTKVQDRIKKRLSTKIGTPMLQTSSHMPLPSNALQNINAANRIHIPREPQATVTSKSQGTRPSYDPNVFNDPDFNAESYVKEMLATATPAELDSFFQSLQDSKDSTNTALQNNVYHNYREFISVSKEISTLESDMASIRGLLNDLRGITTSLQNDSTVVEEDVSRSAGRRGARNSIIDFNQLNKTHLKALWTQVEGAQKFLPADEGRRIVRESGAWVELNAATWRAKDKVHMVLLNDHLLLAVKKHKPGGTGQRLVAQRCFPLPEIKMRLFQDEEMQSAVSISVIANKEKFVFKADSQDEKQAMYLAFNREVAELQAVQQRDDKGDKRLTGSHDTSRDSRIKRLSRRLSKNPGLQRNGSISQAGKDSNETIDLTWVQERMDDLDQRIAHREYREAVRSVLRGRALVSAAGSEDLAADLTALRLDERTDRLAGMLCDELGDESYKSKVVKELVSYLVAIDRTDAARDTFLAARSALIRKRARGVMFEGDLSLYIADLALVHFTLIRNTTTIYRTSFTSPSEMSGLVAWAKTEVEAFVDLFVRQLYGNETDSVVYRDALDAVSKQIAVLRDVGLDFAFVVESALAR</sequence>
<comment type="caution">
    <text evidence="9">The sequence shown here is derived from an EMBL/GenBank/DDBJ whole genome shotgun (WGS) entry which is preliminary data.</text>
</comment>
<dbReference type="OrthoDB" id="642193at2759"/>
<accession>R4XKS6</accession>
<feature type="compositionally biased region" description="Basic and acidic residues" evidence="7">
    <location>
        <begin position="358"/>
        <end position="379"/>
    </location>
</feature>
<dbReference type="PANTHER" id="PTHR21426:SF12">
    <property type="entry name" value="EXOCYST COMPLEX COMPONENT 8"/>
    <property type="match status" value="1"/>
</dbReference>
<dbReference type="InterPro" id="IPR042561">
    <property type="entry name" value="Exo84_C_1"/>
</dbReference>
<dbReference type="InterPro" id="IPR016159">
    <property type="entry name" value="Cullin_repeat-like_dom_sf"/>
</dbReference>
<feature type="region of interest" description="Disordered" evidence="7">
    <location>
        <begin position="356"/>
        <end position="403"/>
    </location>
</feature>
<evidence type="ECO:0000256" key="7">
    <source>
        <dbReference type="SAM" id="MobiDB-lite"/>
    </source>
</evidence>
<dbReference type="Proteomes" id="UP000013776">
    <property type="component" value="Unassembled WGS sequence"/>
</dbReference>
<dbReference type="GO" id="GO:0000145">
    <property type="term" value="C:exocyst"/>
    <property type="evidence" value="ECO:0007669"/>
    <property type="project" value="InterPro"/>
</dbReference>
<evidence type="ECO:0000256" key="2">
    <source>
        <dbReference type="ARBA" id="ARBA00007210"/>
    </source>
</evidence>
<keyword evidence="6" id="KW-0653">Protein transport</keyword>
<dbReference type="SUPFAM" id="SSF50729">
    <property type="entry name" value="PH domain-like"/>
    <property type="match status" value="1"/>
</dbReference>
<evidence type="ECO:0000256" key="5">
    <source>
        <dbReference type="ARBA" id="ARBA00022483"/>
    </source>
</evidence>
<protein>
    <recommendedName>
        <fullName evidence="3">Exocyst complex component EXO84</fullName>
    </recommendedName>
</protein>
<dbReference type="EMBL" id="CAHR02000188">
    <property type="protein sequence ID" value="CCG83919.1"/>
    <property type="molecule type" value="Genomic_DNA"/>
</dbReference>
<dbReference type="Gene3D" id="2.30.29.30">
    <property type="entry name" value="Pleckstrin-homology domain (PH domain)/Phosphotyrosine-binding domain (PTB)"/>
    <property type="match status" value="1"/>
</dbReference>
<gene>
    <name evidence="9" type="ORF">TAPDE_004257</name>
</gene>
<evidence type="ECO:0000256" key="3">
    <source>
        <dbReference type="ARBA" id="ARBA00021269"/>
    </source>
</evidence>
<dbReference type="InterPro" id="IPR042560">
    <property type="entry name" value="Exo84_C_2"/>
</dbReference>
<comment type="similarity">
    <text evidence="2">Belongs to the EXO84 family.</text>
</comment>
<dbReference type="AlphaFoldDB" id="R4XKS6"/>
<keyword evidence="5" id="KW-0268">Exocytosis</keyword>
<dbReference type="InterPro" id="IPR011993">
    <property type="entry name" value="PH-like_dom_sf"/>
</dbReference>
<dbReference type="GO" id="GO:0006887">
    <property type="term" value="P:exocytosis"/>
    <property type="evidence" value="ECO:0007669"/>
    <property type="project" value="UniProtKB-KW"/>
</dbReference>
<dbReference type="InterPro" id="IPR033961">
    <property type="entry name" value="Exo84"/>
</dbReference>
<dbReference type="InterPro" id="IPR032403">
    <property type="entry name" value="Exo84_C"/>
</dbReference>